<organism evidence="1 2">
    <name type="scientific">Scophthalmus maximus</name>
    <name type="common">Turbot</name>
    <name type="synonym">Psetta maxima</name>
    <dbReference type="NCBI Taxonomy" id="52904"/>
    <lineage>
        <taxon>Eukaryota</taxon>
        <taxon>Metazoa</taxon>
        <taxon>Chordata</taxon>
        <taxon>Craniata</taxon>
        <taxon>Vertebrata</taxon>
        <taxon>Euteleostomi</taxon>
        <taxon>Actinopterygii</taxon>
        <taxon>Neopterygii</taxon>
        <taxon>Teleostei</taxon>
        <taxon>Neoteleostei</taxon>
        <taxon>Acanthomorphata</taxon>
        <taxon>Carangaria</taxon>
        <taxon>Pleuronectiformes</taxon>
        <taxon>Pleuronectoidei</taxon>
        <taxon>Scophthalmidae</taxon>
        <taxon>Scophthalmus</taxon>
    </lineage>
</organism>
<reference evidence="1 2" key="1">
    <citation type="submission" date="2017-12" db="EMBL/GenBank/DDBJ databases">
        <title>Integrating genomic resources of turbot (Scophthalmus maximus) in depth evaluation of genetic and physical mapping variation across individuals.</title>
        <authorList>
            <person name="Martinez P."/>
        </authorList>
    </citation>
    <scope>NUCLEOTIDE SEQUENCE [LARGE SCALE GENOMIC DNA]</scope>
</reference>
<evidence type="ECO:0000313" key="1">
    <source>
        <dbReference type="EMBL" id="AWP19144.1"/>
    </source>
</evidence>
<gene>
    <name evidence="1" type="ORF">SMAX5B_020753</name>
</gene>
<evidence type="ECO:0000313" key="2">
    <source>
        <dbReference type="Proteomes" id="UP000246464"/>
    </source>
</evidence>
<name>A0A2U9CR64_SCOMX</name>
<dbReference type="Proteomes" id="UP000246464">
    <property type="component" value="Chromosome 19"/>
</dbReference>
<dbReference type="EMBL" id="CP026261">
    <property type="protein sequence ID" value="AWP19144.1"/>
    <property type="molecule type" value="Genomic_DNA"/>
</dbReference>
<protein>
    <submittedName>
        <fullName evidence="1">Uncharacterized protein</fullName>
    </submittedName>
</protein>
<keyword evidence="2" id="KW-1185">Reference proteome</keyword>
<sequence>MSLSYPYGKVMQLRIEFYREQWRQRCLTVDSQQPIQGAVRGSRSFPSVSCRATGWLPRSKLAGVMPKSLVECQAHYGGMRVHFSWNCVSFTGDNEPPDHWE</sequence>
<proteinExistence type="predicted"/>
<accession>A0A2U9CR64</accession>
<dbReference type="AlphaFoldDB" id="A0A2U9CR64"/>